<dbReference type="PANTHER" id="PTHR44051">
    <property type="entry name" value="GLUTATHIONE S-TRANSFERASE-RELATED"/>
    <property type="match status" value="1"/>
</dbReference>
<dbReference type="InterPro" id="IPR010987">
    <property type="entry name" value="Glutathione-S-Trfase_C-like"/>
</dbReference>
<name>A0A6I4M1G4_9SPHN</name>
<dbReference type="PANTHER" id="PTHR44051:SF8">
    <property type="entry name" value="GLUTATHIONE S-TRANSFERASE GSTA"/>
    <property type="match status" value="1"/>
</dbReference>
<dbReference type="Proteomes" id="UP000471147">
    <property type="component" value="Unassembled WGS sequence"/>
</dbReference>
<evidence type="ECO:0000259" key="3">
    <source>
        <dbReference type="PROSITE" id="PS50405"/>
    </source>
</evidence>
<dbReference type="InterPro" id="IPR036249">
    <property type="entry name" value="Thioredoxin-like_sf"/>
</dbReference>
<dbReference type="SFLD" id="SFLDG01150">
    <property type="entry name" value="Main.1:_Beta-like"/>
    <property type="match status" value="1"/>
</dbReference>
<dbReference type="InterPro" id="IPR004046">
    <property type="entry name" value="GST_C"/>
</dbReference>
<dbReference type="Pfam" id="PF02798">
    <property type="entry name" value="GST_N"/>
    <property type="match status" value="1"/>
</dbReference>
<dbReference type="CDD" id="cd03188">
    <property type="entry name" value="GST_C_Beta"/>
    <property type="match status" value="1"/>
</dbReference>
<proteinExistence type="inferred from homology"/>
<dbReference type="SUPFAM" id="SSF52833">
    <property type="entry name" value="Thioredoxin-like"/>
    <property type="match status" value="1"/>
</dbReference>
<dbReference type="EC" id="2.5.1.18" evidence="4"/>
<keyword evidence="4" id="KW-0808">Transferase</keyword>
<sequence length="200" mass="21499">MKLYYSPSACSLSPHIILQELGADFALVRVDLDTKKLEDGRDFKQITAKAQVPALELDDGTILTEGVAIVQYLADQVPGAGLMPPVGTVERARVQETLNFISSELHKAFSPLFNPATSHEGRAAAFATVAAKLSMLDAQLSDGRLWLAGATFTPADSYGFAVTRWGPFQGMTLDHWPYLSSWMGRVGARSGVQAALASEA</sequence>
<dbReference type="SFLD" id="SFLDS00019">
    <property type="entry name" value="Glutathione_Transferase_(cytos"/>
    <property type="match status" value="1"/>
</dbReference>
<dbReference type="PROSITE" id="PS50404">
    <property type="entry name" value="GST_NTER"/>
    <property type="match status" value="1"/>
</dbReference>
<dbReference type="InterPro" id="IPR040079">
    <property type="entry name" value="Glutathione_S-Trfase"/>
</dbReference>
<dbReference type="InterPro" id="IPR004045">
    <property type="entry name" value="Glutathione_S-Trfase_N"/>
</dbReference>
<dbReference type="InterPro" id="IPR036282">
    <property type="entry name" value="Glutathione-S-Trfase_C_sf"/>
</dbReference>
<accession>A0A6I4M1G4</accession>
<dbReference type="RefSeq" id="WP_160354042.1">
    <property type="nucleotide sequence ID" value="NZ_SDWJ01000002.1"/>
</dbReference>
<feature type="domain" description="GST C-terminal" evidence="3">
    <location>
        <begin position="87"/>
        <end position="200"/>
    </location>
</feature>
<dbReference type="SFLD" id="SFLDG00358">
    <property type="entry name" value="Main_(cytGST)"/>
    <property type="match status" value="1"/>
</dbReference>
<dbReference type="Pfam" id="PF00043">
    <property type="entry name" value="GST_C"/>
    <property type="match status" value="1"/>
</dbReference>
<dbReference type="CDD" id="cd03057">
    <property type="entry name" value="GST_N_Beta"/>
    <property type="match status" value="1"/>
</dbReference>
<dbReference type="SUPFAM" id="SSF47616">
    <property type="entry name" value="GST C-terminal domain-like"/>
    <property type="match status" value="1"/>
</dbReference>
<dbReference type="GO" id="GO:0004364">
    <property type="term" value="F:glutathione transferase activity"/>
    <property type="evidence" value="ECO:0007669"/>
    <property type="project" value="UniProtKB-EC"/>
</dbReference>
<keyword evidence="5" id="KW-1185">Reference proteome</keyword>
<gene>
    <name evidence="4" type="primary">gstA</name>
    <name evidence="4" type="ORF">EUU23_10320</name>
</gene>
<comment type="caution">
    <text evidence="4">The sequence shown here is derived from an EMBL/GenBank/DDBJ whole genome shotgun (WGS) entry which is preliminary data.</text>
</comment>
<dbReference type="EMBL" id="SDWJ01000002">
    <property type="protein sequence ID" value="MVZ98086.1"/>
    <property type="molecule type" value="Genomic_DNA"/>
</dbReference>
<evidence type="ECO:0000256" key="1">
    <source>
        <dbReference type="RuleBase" id="RU003494"/>
    </source>
</evidence>
<dbReference type="Gene3D" id="1.20.1050.10">
    <property type="match status" value="1"/>
</dbReference>
<evidence type="ECO:0000313" key="5">
    <source>
        <dbReference type="Proteomes" id="UP000471147"/>
    </source>
</evidence>
<dbReference type="PROSITE" id="PS50405">
    <property type="entry name" value="GST_CTER"/>
    <property type="match status" value="1"/>
</dbReference>
<organism evidence="4 5">
    <name type="scientific">Sphingorhabdus profundilacus</name>
    <dbReference type="NCBI Taxonomy" id="2509718"/>
    <lineage>
        <taxon>Bacteria</taxon>
        <taxon>Pseudomonadati</taxon>
        <taxon>Pseudomonadota</taxon>
        <taxon>Alphaproteobacteria</taxon>
        <taxon>Sphingomonadales</taxon>
        <taxon>Sphingomonadaceae</taxon>
        <taxon>Sphingorhabdus</taxon>
    </lineage>
</organism>
<evidence type="ECO:0000313" key="4">
    <source>
        <dbReference type="EMBL" id="MVZ98086.1"/>
    </source>
</evidence>
<dbReference type="Gene3D" id="3.40.30.10">
    <property type="entry name" value="Glutaredoxin"/>
    <property type="match status" value="1"/>
</dbReference>
<reference evidence="4 5" key="1">
    <citation type="submission" date="2019-01" db="EMBL/GenBank/DDBJ databases">
        <title>Sphingorhabdus lacus sp.nov., isolated from an oligotrophic freshwater lake.</title>
        <authorList>
            <person name="Park M."/>
        </authorList>
    </citation>
    <scope>NUCLEOTIDE SEQUENCE [LARGE SCALE GENOMIC DNA]</scope>
    <source>
        <strain evidence="4 5">IMCC26285</strain>
    </source>
</reference>
<dbReference type="NCBIfam" id="NF007831">
    <property type="entry name" value="PRK10542.1"/>
    <property type="match status" value="1"/>
</dbReference>
<dbReference type="AlphaFoldDB" id="A0A6I4M1G4"/>
<feature type="domain" description="GST N-terminal" evidence="2">
    <location>
        <begin position="1"/>
        <end position="81"/>
    </location>
</feature>
<evidence type="ECO:0000259" key="2">
    <source>
        <dbReference type="PROSITE" id="PS50404"/>
    </source>
</evidence>
<protein>
    <submittedName>
        <fullName evidence="4">Glutathione transferase GstA</fullName>
        <ecNumber evidence="4">2.5.1.18</ecNumber>
    </submittedName>
</protein>
<dbReference type="OrthoDB" id="7583243at2"/>
<comment type="similarity">
    <text evidence="1">Belongs to the GST superfamily.</text>
</comment>